<evidence type="ECO:0000313" key="2">
    <source>
        <dbReference type="EMBL" id="EDR00080.1"/>
    </source>
</evidence>
<keyword evidence="3" id="KW-1185">Reference proteome</keyword>
<organism evidence="3">
    <name type="scientific">Laccaria bicolor (strain S238N-H82 / ATCC MYA-4686)</name>
    <name type="common">Bicoloured deceiver</name>
    <name type="synonym">Laccaria laccata var. bicolor</name>
    <dbReference type="NCBI Taxonomy" id="486041"/>
    <lineage>
        <taxon>Eukaryota</taxon>
        <taxon>Fungi</taxon>
        <taxon>Dikarya</taxon>
        <taxon>Basidiomycota</taxon>
        <taxon>Agaricomycotina</taxon>
        <taxon>Agaricomycetes</taxon>
        <taxon>Agaricomycetidae</taxon>
        <taxon>Agaricales</taxon>
        <taxon>Agaricineae</taxon>
        <taxon>Hydnangiaceae</taxon>
        <taxon>Laccaria</taxon>
    </lineage>
</organism>
<proteinExistence type="predicted"/>
<evidence type="ECO:0000313" key="3">
    <source>
        <dbReference type="Proteomes" id="UP000001194"/>
    </source>
</evidence>
<protein>
    <submittedName>
        <fullName evidence="2">Predicted protein</fullName>
    </submittedName>
</protein>
<reference evidence="2 3" key="1">
    <citation type="journal article" date="2008" name="Nature">
        <title>The genome of Laccaria bicolor provides insights into mycorrhizal symbiosis.</title>
        <authorList>
            <person name="Martin F."/>
            <person name="Aerts A."/>
            <person name="Ahren D."/>
            <person name="Brun A."/>
            <person name="Danchin E.G.J."/>
            <person name="Duchaussoy F."/>
            <person name="Gibon J."/>
            <person name="Kohler A."/>
            <person name="Lindquist E."/>
            <person name="Pereda V."/>
            <person name="Salamov A."/>
            <person name="Shapiro H.J."/>
            <person name="Wuyts J."/>
            <person name="Blaudez D."/>
            <person name="Buee M."/>
            <person name="Brokstein P."/>
            <person name="Canbaeck B."/>
            <person name="Cohen D."/>
            <person name="Courty P.E."/>
            <person name="Coutinho P.M."/>
            <person name="Delaruelle C."/>
            <person name="Detter J.C."/>
            <person name="Deveau A."/>
            <person name="DiFazio S."/>
            <person name="Duplessis S."/>
            <person name="Fraissinet-Tachet L."/>
            <person name="Lucic E."/>
            <person name="Frey-Klett P."/>
            <person name="Fourrey C."/>
            <person name="Feussner I."/>
            <person name="Gay G."/>
            <person name="Grimwood J."/>
            <person name="Hoegger P.J."/>
            <person name="Jain P."/>
            <person name="Kilaru S."/>
            <person name="Labbe J."/>
            <person name="Lin Y.C."/>
            <person name="Legue V."/>
            <person name="Le Tacon F."/>
            <person name="Marmeisse R."/>
            <person name="Melayah D."/>
            <person name="Montanini B."/>
            <person name="Muratet M."/>
            <person name="Nehls U."/>
            <person name="Niculita-Hirzel H."/>
            <person name="Oudot-Le Secq M.P."/>
            <person name="Peter M."/>
            <person name="Quesneville H."/>
            <person name="Rajashekar B."/>
            <person name="Reich M."/>
            <person name="Rouhier N."/>
            <person name="Schmutz J."/>
            <person name="Yin T."/>
            <person name="Chalot M."/>
            <person name="Henrissat B."/>
            <person name="Kuees U."/>
            <person name="Lucas S."/>
            <person name="Van de Peer Y."/>
            <person name="Podila G.K."/>
            <person name="Polle A."/>
            <person name="Pukkila P.J."/>
            <person name="Richardson P.M."/>
            <person name="Rouze P."/>
            <person name="Sanders I.R."/>
            <person name="Stajich J.E."/>
            <person name="Tunlid A."/>
            <person name="Tuskan G."/>
            <person name="Grigoriev I.V."/>
        </authorList>
    </citation>
    <scope>NUCLEOTIDE SEQUENCE [LARGE SCALE GENOMIC DNA]</scope>
    <source>
        <strain evidence="3">S238N-H82 / ATCC MYA-4686</strain>
    </source>
</reference>
<gene>
    <name evidence="2" type="ORF">LACBIDRAFT_334456</name>
</gene>
<feature type="region of interest" description="Disordered" evidence="1">
    <location>
        <begin position="127"/>
        <end position="146"/>
    </location>
</feature>
<dbReference type="EMBL" id="DS547154">
    <property type="protein sequence ID" value="EDR00080.1"/>
    <property type="molecule type" value="Genomic_DNA"/>
</dbReference>
<accession>B0DZ95</accession>
<dbReference type="RefSeq" id="XP_001889286.1">
    <property type="nucleotide sequence ID" value="XM_001889251.1"/>
</dbReference>
<name>B0DZ95_LACBS</name>
<evidence type="ECO:0000256" key="1">
    <source>
        <dbReference type="SAM" id="MobiDB-lite"/>
    </source>
</evidence>
<dbReference type="GeneID" id="6084920"/>
<dbReference type="KEGG" id="lbc:LACBIDRAFT_334456"/>
<sequence length="146" mass="17334">MRPMARNYGDLRLIVSKYQDHLDTHSSCRPTLMTRQQEWVFTRWRRFDFDGERLTERLFRLFYRIFYNWQGGGIKISVIYDIYDTDTHTERLNLEWIRQRRSVDGDLGGSSGLWTEQAEGRGKSIIDWESSSDLSSTASEANLNQR</sequence>
<dbReference type="HOGENOM" id="CLU_1777799_0_0_1"/>
<dbReference type="Proteomes" id="UP000001194">
    <property type="component" value="Unassembled WGS sequence"/>
</dbReference>
<dbReference type="InParanoid" id="B0DZ95"/>
<dbReference type="AlphaFoldDB" id="B0DZ95"/>